<reference evidence="1 2" key="1">
    <citation type="submission" date="2023-03" db="EMBL/GenBank/DDBJ databases">
        <title>High recombination rates correlate with genetic variation in Cardiocondyla obscurior ants.</title>
        <authorList>
            <person name="Errbii M."/>
        </authorList>
    </citation>
    <scope>NUCLEOTIDE SEQUENCE [LARGE SCALE GENOMIC DNA]</scope>
    <source>
        <strain evidence="1">Alpha-2009</strain>
        <tissue evidence="1">Whole body</tissue>
    </source>
</reference>
<keyword evidence="2" id="KW-1185">Reference proteome</keyword>
<organism evidence="1 2">
    <name type="scientific">Cardiocondyla obscurior</name>
    <dbReference type="NCBI Taxonomy" id="286306"/>
    <lineage>
        <taxon>Eukaryota</taxon>
        <taxon>Metazoa</taxon>
        <taxon>Ecdysozoa</taxon>
        <taxon>Arthropoda</taxon>
        <taxon>Hexapoda</taxon>
        <taxon>Insecta</taxon>
        <taxon>Pterygota</taxon>
        <taxon>Neoptera</taxon>
        <taxon>Endopterygota</taxon>
        <taxon>Hymenoptera</taxon>
        <taxon>Apocrita</taxon>
        <taxon>Aculeata</taxon>
        <taxon>Formicoidea</taxon>
        <taxon>Formicidae</taxon>
        <taxon>Myrmicinae</taxon>
        <taxon>Cardiocondyla</taxon>
    </lineage>
</organism>
<comment type="caution">
    <text evidence="1">The sequence shown here is derived from an EMBL/GenBank/DDBJ whole genome shotgun (WGS) entry which is preliminary data.</text>
</comment>
<dbReference type="EMBL" id="JADYXP020000005">
    <property type="protein sequence ID" value="KAL0123333.1"/>
    <property type="molecule type" value="Genomic_DNA"/>
</dbReference>
<dbReference type="Proteomes" id="UP001430953">
    <property type="component" value="Unassembled WGS sequence"/>
</dbReference>
<proteinExistence type="predicted"/>
<protein>
    <submittedName>
        <fullName evidence="1">Uncharacterized protein</fullName>
    </submittedName>
</protein>
<gene>
    <name evidence="1" type="ORF">PUN28_005696</name>
</gene>
<name>A0AAW2G711_9HYME</name>
<evidence type="ECO:0000313" key="1">
    <source>
        <dbReference type="EMBL" id="KAL0123333.1"/>
    </source>
</evidence>
<accession>A0AAW2G711</accession>
<evidence type="ECO:0000313" key="2">
    <source>
        <dbReference type="Proteomes" id="UP001430953"/>
    </source>
</evidence>
<dbReference type="AlphaFoldDB" id="A0AAW2G711"/>
<sequence>MCLHKKKKGKKKTITLHSLRSYRDTLCSFSFLSICNCPRNTTLRKYTEITHNTRGNVATVRANIPCDPRTGLRVADPLTLA</sequence>